<keyword evidence="12" id="KW-0234">DNA repair</keyword>
<organism evidence="17 18">
    <name type="scientific">Xanthobacter oligotrophicus</name>
    <dbReference type="NCBI Taxonomy" id="2607286"/>
    <lineage>
        <taxon>Bacteria</taxon>
        <taxon>Pseudomonadati</taxon>
        <taxon>Pseudomonadota</taxon>
        <taxon>Alphaproteobacteria</taxon>
        <taxon>Hyphomicrobiales</taxon>
        <taxon>Xanthobacteraceae</taxon>
        <taxon>Xanthobacter</taxon>
    </lineage>
</organism>
<evidence type="ECO:0000256" key="5">
    <source>
        <dbReference type="ARBA" id="ARBA00022023"/>
    </source>
</evidence>
<comment type="function">
    <text evidence="2">Adenine glycosylase active on G-A mispairs. MutY also corrects error-prone DNA synthesis past GO lesions which are due to the oxidatively damaged form of guanine: 7,8-dihydro-8-oxoguanine (8-oxo-dGTP).</text>
</comment>
<dbReference type="CDD" id="cd00056">
    <property type="entry name" value="ENDO3c"/>
    <property type="match status" value="1"/>
</dbReference>
<dbReference type="InterPro" id="IPR003265">
    <property type="entry name" value="HhH-GPD_domain"/>
</dbReference>
<dbReference type="RefSeq" id="WP_393992000.1">
    <property type="nucleotide sequence ID" value="NZ_JBAFVH010000004.1"/>
</dbReference>
<dbReference type="PROSITE" id="PS01155">
    <property type="entry name" value="ENDONUCLEASE_III_2"/>
    <property type="match status" value="1"/>
</dbReference>
<evidence type="ECO:0000256" key="13">
    <source>
        <dbReference type="ARBA" id="ARBA00023295"/>
    </source>
</evidence>
<evidence type="ECO:0000256" key="1">
    <source>
        <dbReference type="ARBA" id="ARBA00000843"/>
    </source>
</evidence>
<feature type="domain" description="HhH-GPD" evidence="16">
    <location>
        <begin position="86"/>
        <end position="235"/>
    </location>
</feature>
<evidence type="ECO:0000256" key="2">
    <source>
        <dbReference type="ARBA" id="ARBA00002933"/>
    </source>
</evidence>
<dbReference type="SUPFAM" id="SSF48150">
    <property type="entry name" value="DNA-glycosylase"/>
    <property type="match status" value="1"/>
</dbReference>
<dbReference type="Pfam" id="PF00730">
    <property type="entry name" value="HhH-GPD"/>
    <property type="match status" value="1"/>
</dbReference>
<dbReference type="SMART" id="SM00478">
    <property type="entry name" value="ENDO3c"/>
    <property type="match status" value="1"/>
</dbReference>
<dbReference type="Pfam" id="PF14815">
    <property type="entry name" value="NUDIX_4"/>
    <property type="match status" value="1"/>
</dbReference>
<feature type="region of interest" description="Disordered" evidence="15">
    <location>
        <begin position="1"/>
        <end position="49"/>
    </location>
</feature>
<dbReference type="InterPro" id="IPR029119">
    <property type="entry name" value="MutY_C"/>
</dbReference>
<dbReference type="InterPro" id="IPR000445">
    <property type="entry name" value="HhH_motif"/>
</dbReference>
<dbReference type="InterPro" id="IPR004036">
    <property type="entry name" value="Endonuclease-III-like_CS2"/>
</dbReference>
<evidence type="ECO:0000256" key="6">
    <source>
        <dbReference type="ARBA" id="ARBA00022485"/>
    </source>
</evidence>
<keyword evidence="10 14" id="KW-0408">Iron</keyword>
<evidence type="ECO:0000256" key="8">
    <source>
        <dbReference type="ARBA" id="ARBA00022763"/>
    </source>
</evidence>
<proteinExistence type="inferred from homology"/>
<keyword evidence="7" id="KW-0479">Metal-binding</keyword>
<dbReference type="EC" id="3.2.2.31" evidence="4 14"/>
<dbReference type="Gene3D" id="1.10.1670.10">
    <property type="entry name" value="Helix-hairpin-Helix base-excision DNA repair enzymes (C-terminal)"/>
    <property type="match status" value="1"/>
</dbReference>
<keyword evidence="18" id="KW-1185">Reference proteome</keyword>
<evidence type="ECO:0000256" key="4">
    <source>
        <dbReference type="ARBA" id="ARBA00012045"/>
    </source>
</evidence>
<sequence length="396" mass="41987">MTSSPAARATARAATRAAARASARASARAAESTDASSGAPPAASRPGGPDPAALLAWYDRHRRRLPWRAEPGRRADPYHVFLSEIMLQQTTVKAVGPYFGAFLARWPSVSNLADAPLEEVLSAWAGLGYYARARNLHACAKAVVARHGGRFPDAEAALLDLPGIGPYTAAAIAAIAFDQPASPVDGNIERVISRLYAIGEPLPGAKGAIKARAAALTPPERPGDFAQAMMDLGATICTPKSPACSLCPWMDPCVARAEGDAARYPVKAPKGEKPRREGSAFLAVRADGAVLLRTRPDKGLLAKMTEVPSTPWDSRAGAKAPARIEDHAPFPTCWRALPGVVEHVFTHFALTLKVQRADLPAVTPAPEGHRWVRPEGFGREALPSLMRKVLAHGGIE</sequence>
<dbReference type="InterPro" id="IPR011257">
    <property type="entry name" value="DNA_glycosylase"/>
</dbReference>
<evidence type="ECO:0000256" key="15">
    <source>
        <dbReference type="SAM" id="MobiDB-lite"/>
    </source>
</evidence>
<dbReference type="Gene3D" id="1.10.340.30">
    <property type="entry name" value="Hypothetical protein, domain 2"/>
    <property type="match status" value="1"/>
</dbReference>
<keyword evidence="6" id="KW-0004">4Fe-4S</keyword>
<dbReference type="Gene3D" id="3.90.79.10">
    <property type="entry name" value="Nucleoside Triphosphate Pyrophosphohydrolase"/>
    <property type="match status" value="1"/>
</dbReference>
<evidence type="ECO:0000256" key="12">
    <source>
        <dbReference type="ARBA" id="ARBA00023204"/>
    </source>
</evidence>
<keyword evidence="11" id="KW-0411">Iron-sulfur</keyword>
<dbReference type="InterPro" id="IPR023170">
    <property type="entry name" value="HhH_base_excis_C"/>
</dbReference>
<dbReference type="InterPro" id="IPR003651">
    <property type="entry name" value="Endonuclease3_FeS-loop_motif"/>
</dbReference>
<protein>
    <recommendedName>
        <fullName evidence="5 14">Adenine DNA glycosylase</fullName>
        <ecNumber evidence="4 14">3.2.2.31</ecNumber>
    </recommendedName>
</protein>
<dbReference type="Pfam" id="PF10576">
    <property type="entry name" value="EndIII_4Fe-2S"/>
    <property type="match status" value="1"/>
</dbReference>
<keyword evidence="13 14" id="KW-0326">Glycosidase</keyword>
<comment type="similarity">
    <text evidence="3 14">Belongs to the Nth/MutY family.</text>
</comment>
<dbReference type="NCBIfam" id="TIGR01084">
    <property type="entry name" value="mutY"/>
    <property type="match status" value="1"/>
</dbReference>
<dbReference type="PROSITE" id="PS00764">
    <property type="entry name" value="ENDONUCLEASE_III_1"/>
    <property type="match status" value="1"/>
</dbReference>
<evidence type="ECO:0000256" key="10">
    <source>
        <dbReference type="ARBA" id="ARBA00023004"/>
    </source>
</evidence>
<comment type="catalytic activity">
    <reaction evidence="1 14">
        <text>Hydrolyzes free adenine bases from 7,8-dihydro-8-oxoguanine:adenine mismatched double-stranded DNA, leaving an apurinic site.</text>
        <dbReference type="EC" id="3.2.2.31"/>
    </reaction>
</comment>
<dbReference type="PANTHER" id="PTHR42944:SF1">
    <property type="entry name" value="ADENINE DNA GLYCOSYLASE"/>
    <property type="match status" value="1"/>
</dbReference>
<dbReference type="Pfam" id="PF00633">
    <property type="entry name" value="HHH"/>
    <property type="match status" value="1"/>
</dbReference>
<dbReference type="CDD" id="cd03431">
    <property type="entry name" value="NUDIX_DNA_Glycosylase_C-MutY"/>
    <property type="match status" value="1"/>
</dbReference>
<evidence type="ECO:0000259" key="16">
    <source>
        <dbReference type="SMART" id="SM00478"/>
    </source>
</evidence>
<evidence type="ECO:0000256" key="3">
    <source>
        <dbReference type="ARBA" id="ARBA00008343"/>
    </source>
</evidence>
<dbReference type="InterPro" id="IPR044298">
    <property type="entry name" value="MIG/MutY"/>
</dbReference>
<dbReference type="EMBL" id="JBAFVH010000004">
    <property type="protein sequence ID" value="MFG1372079.1"/>
    <property type="molecule type" value="Genomic_DNA"/>
</dbReference>
<gene>
    <name evidence="17" type="primary">mutY</name>
    <name evidence="17" type="ORF">V5F32_07885</name>
</gene>
<evidence type="ECO:0000313" key="17">
    <source>
        <dbReference type="EMBL" id="MFG1372079.1"/>
    </source>
</evidence>
<accession>A0ABW6ZTN1</accession>
<evidence type="ECO:0000256" key="14">
    <source>
        <dbReference type="RuleBase" id="RU365096"/>
    </source>
</evidence>
<reference evidence="17 18" key="1">
    <citation type="submission" date="2024-02" db="EMBL/GenBank/DDBJ databases">
        <title>Expansion and revision of Xanthobacter and proposal of Roseixanthobacter gen. nov.</title>
        <authorList>
            <person name="Soltysiak M.P.M."/>
            <person name="Jalihal A."/>
            <person name="Ory A."/>
            <person name="Chrisophersen C."/>
            <person name="Lee A.D."/>
            <person name="Boulton J."/>
            <person name="Springer M."/>
        </authorList>
    </citation>
    <scope>NUCLEOTIDE SEQUENCE [LARGE SCALE GENOMIC DNA]</scope>
    <source>
        <strain evidence="17 18">23A</strain>
    </source>
</reference>
<dbReference type="InterPro" id="IPR005760">
    <property type="entry name" value="A/G_AdeGlyc_MutY"/>
</dbReference>
<keyword evidence="8 14" id="KW-0227">DNA damage</keyword>
<evidence type="ECO:0000256" key="11">
    <source>
        <dbReference type="ARBA" id="ARBA00023014"/>
    </source>
</evidence>
<evidence type="ECO:0000313" key="18">
    <source>
        <dbReference type="Proteomes" id="UP001604002"/>
    </source>
</evidence>
<comment type="cofactor">
    <cofactor evidence="14">
        <name>[4Fe-4S] cluster</name>
        <dbReference type="ChEBI" id="CHEBI:49883"/>
    </cofactor>
    <text evidence="14">Binds 1 [4Fe-4S] cluster.</text>
</comment>
<comment type="caution">
    <text evidence="17">The sequence shown here is derived from an EMBL/GenBank/DDBJ whole genome shotgun (WGS) entry which is preliminary data.</text>
</comment>
<name>A0ABW6ZTN1_9HYPH</name>
<dbReference type="PANTHER" id="PTHR42944">
    <property type="entry name" value="ADENINE DNA GLYCOSYLASE"/>
    <property type="match status" value="1"/>
</dbReference>
<dbReference type="InterPro" id="IPR015797">
    <property type="entry name" value="NUDIX_hydrolase-like_dom_sf"/>
</dbReference>
<dbReference type="SUPFAM" id="SSF55811">
    <property type="entry name" value="Nudix"/>
    <property type="match status" value="1"/>
</dbReference>
<dbReference type="InterPro" id="IPR004035">
    <property type="entry name" value="Endouclease-III_FeS-bd_BS"/>
</dbReference>
<evidence type="ECO:0000256" key="9">
    <source>
        <dbReference type="ARBA" id="ARBA00022801"/>
    </source>
</evidence>
<keyword evidence="9" id="KW-0378">Hydrolase</keyword>
<evidence type="ECO:0000256" key="7">
    <source>
        <dbReference type="ARBA" id="ARBA00022723"/>
    </source>
</evidence>
<dbReference type="Proteomes" id="UP001604002">
    <property type="component" value="Unassembled WGS sequence"/>
</dbReference>